<proteinExistence type="predicted"/>
<dbReference type="EMBL" id="NCKV01044494">
    <property type="protein sequence ID" value="RWS18180.1"/>
    <property type="molecule type" value="Genomic_DNA"/>
</dbReference>
<evidence type="ECO:0000256" key="5">
    <source>
        <dbReference type="SAM" id="Phobius"/>
    </source>
</evidence>
<dbReference type="AlphaFoldDB" id="A0A443RSI7"/>
<keyword evidence="2 5" id="KW-0812">Transmembrane</keyword>
<keyword evidence="4 5" id="KW-0472">Membrane</keyword>
<keyword evidence="3 5" id="KW-1133">Transmembrane helix</keyword>
<comment type="caution">
    <text evidence="6">The sequence shown here is derived from an EMBL/GenBank/DDBJ whole genome shotgun (WGS) entry which is preliminary data.</text>
</comment>
<feature type="transmembrane region" description="Helical" evidence="5">
    <location>
        <begin position="54"/>
        <end position="73"/>
    </location>
</feature>
<reference evidence="6 7" key="1">
    <citation type="journal article" date="2018" name="Gigascience">
        <title>Genomes of trombidid mites reveal novel predicted allergens and laterally-transferred genes associated with secondary metabolism.</title>
        <authorList>
            <person name="Dong X."/>
            <person name="Chaisiri K."/>
            <person name="Xia D."/>
            <person name="Armstrong S.D."/>
            <person name="Fang Y."/>
            <person name="Donnelly M.J."/>
            <person name="Kadowaki T."/>
            <person name="McGarry J.W."/>
            <person name="Darby A.C."/>
            <person name="Makepeace B.L."/>
        </authorList>
    </citation>
    <scope>NUCLEOTIDE SEQUENCE [LARGE SCALE GENOMIC DNA]</scope>
    <source>
        <strain evidence="6">UoL-UT</strain>
    </source>
</reference>
<dbReference type="Gene3D" id="1.20.1250.20">
    <property type="entry name" value="MFS general substrate transporter like domains"/>
    <property type="match status" value="1"/>
</dbReference>
<dbReference type="GO" id="GO:0016020">
    <property type="term" value="C:membrane"/>
    <property type="evidence" value="ECO:0007669"/>
    <property type="project" value="UniProtKB-SubCell"/>
</dbReference>
<evidence type="ECO:0000313" key="7">
    <source>
        <dbReference type="Proteomes" id="UP000288716"/>
    </source>
</evidence>
<evidence type="ECO:0000313" key="6">
    <source>
        <dbReference type="EMBL" id="RWS18180.1"/>
    </source>
</evidence>
<dbReference type="SUPFAM" id="SSF103473">
    <property type="entry name" value="MFS general substrate transporter"/>
    <property type="match status" value="1"/>
</dbReference>
<dbReference type="VEuPathDB" id="VectorBase:LDEU013860"/>
<evidence type="ECO:0000256" key="2">
    <source>
        <dbReference type="ARBA" id="ARBA00022692"/>
    </source>
</evidence>
<dbReference type="STRING" id="299467.A0A443RSI7"/>
<sequence>MLEAVKGNDKISESEIRRRLLLLKEHVDKEEENLKEARKHNLIDLWKTKNMFKYCLVLYLNLFVNGFVGYGISLNIGDFGAIADIVSNLCQVYVFKRWRRIPVMISILWLNLSTILRIAIAMSIRFFGDFAFHLAYVQSTEIIPTTMRQLGVGSCTVSIRVGSIMAPFIREF</sequence>
<dbReference type="PANTHER" id="PTHR24064">
    <property type="entry name" value="SOLUTE CARRIER FAMILY 22 MEMBER"/>
    <property type="match status" value="1"/>
</dbReference>
<evidence type="ECO:0000256" key="3">
    <source>
        <dbReference type="ARBA" id="ARBA00022989"/>
    </source>
</evidence>
<evidence type="ECO:0000256" key="1">
    <source>
        <dbReference type="ARBA" id="ARBA00004141"/>
    </source>
</evidence>
<name>A0A443RSI7_9ACAR</name>
<protein>
    <submittedName>
        <fullName evidence="6">Organic cation transporter protein-like protein</fullName>
    </submittedName>
</protein>
<comment type="subcellular location">
    <subcellularLocation>
        <location evidence="1">Membrane</location>
        <topology evidence="1">Multi-pass membrane protein</topology>
    </subcellularLocation>
</comment>
<dbReference type="Proteomes" id="UP000288716">
    <property type="component" value="Unassembled WGS sequence"/>
</dbReference>
<dbReference type="OrthoDB" id="6536990at2759"/>
<gene>
    <name evidence="6" type="ORF">B4U80_14671</name>
</gene>
<dbReference type="InterPro" id="IPR036259">
    <property type="entry name" value="MFS_trans_sf"/>
</dbReference>
<feature type="transmembrane region" description="Helical" evidence="5">
    <location>
        <begin position="107"/>
        <end position="127"/>
    </location>
</feature>
<organism evidence="6 7">
    <name type="scientific">Leptotrombidium deliense</name>
    <dbReference type="NCBI Taxonomy" id="299467"/>
    <lineage>
        <taxon>Eukaryota</taxon>
        <taxon>Metazoa</taxon>
        <taxon>Ecdysozoa</taxon>
        <taxon>Arthropoda</taxon>
        <taxon>Chelicerata</taxon>
        <taxon>Arachnida</taxon>
        <taxon>Acari</taxon>
        <taxon>Acariformes</taxon>
        <taxon>Trombidiformes</taxon>
        <taxon>Prostigmata</taxon>
        <taxon>Anystina</taxon>
        <taxon>Parasitengona</taxon>
        <taxon>Trombiculoidea</taxon>
        <taxon>Trombiculidae</taxon>
        <taxon>Leptotrombidium</taxon>
    </lineage>
</organism>
<evidence type="ECO:0000256" key="4">
    <source>
        <dbReference type="ARBA" id="ARBA00023136"/>
    </source>
</evidence>
<feature type="non-terminal residue" evidence="6">
    <location>
        <position position="172"/>
    </location>
</feature>
<keyword evidence="7" id="KW-1185">Reference proteome</keyword>
<accession>A0A443RSI7</accession>